<comment type="cofactor">
    <cofactor evidence="2">
        <name>Mn(2+)</name>
        <dbReference type="ChEBI" id="CHEBI:29035"/>
    </cofactor>
</comment>
<comment type="caution">
    <text evidence="9">The sequence shown here is derived from an EMBL/GenBank/DDBJ whole genome shotgun (WGS) entry which is preliminary data.</text>
</comment>
<dbReference type="PROSITE" id="PS51831">
    <property type="entry name" value="HD"/>
    <property type="match status" value="1"/>
</dbReference>
<dbReference type="PANTHER" id="PTHR11845:SF13">
    <property type="entry name" value="5'-DEOXYNUCLEOTIDASE HDDC2"/>
    <property type="match status" value="1"/>
</dbReference>
<keyword evidence="10" id="KW-1185">Reference proteome</keyword>
<reference evidence="10" key="1">
    <citation type="submission" date="2023-07" db="EMBL/GenBank/DDBJ databases">
        <title>30 novel species of actinomycetes from the DSMZ collection.</title>
        <authorList>
            <person name="Nouioui I."/>
        </authorList>
    </citation>
    <scope>NUCLEOTIDE SEQUENCE [LARGE SCALE GENOMIC DNA]</scope>
    <source>
        <strain evidence="10">DSM 45834</strain>
    </source>
</reference>
<comment type="cofactor">
    <cofactor evidence="3">
        <name>Co(2+)</name>
        <dbReference type="ChEBI" id="CHEBI:48828"/>
    </cofactor>
</comment>
<dbReference type="SMART" id="SM00471">
    <property type="entry name" value="HDc"/>
    <property type="match status" value="1"/>
</dbReference>
<evidence type="ECO:0000256" key="3">
    <source>
        <dbReference type="ARBA" id="ARBA00001941"/>
    </source>
</evidence>
<dbReference type="RefSeq" id="WP_311557266.1">
    <property type="nucleotide sequence ID" value="NZ_JAVREJ010000011.1"/>
</dbReference>
<dbReference type="EC" id="3.1.3.89" evidence="5"/>
<evidence type="ECO:0000256" key="2">
    <source>
        <dbReference type="ARBA" id="ARBA00001936"/>
    </source>
</evidence>
<dbReference type="InterPro" id="IPR003607">
    <property type="entry name" value="HD/PDEase_dom"/>
</dbReference>
<proteinExistence type="predicted"/>
<comment type="subunit">
    <text evidence="4">Homodimer.</text>
</comment>
<evidence type="ECO:0000256" key="7">
    <source>
        <dbReference type="ARBA" id="ARBA00022801"/>
    </source>
</evidence>
<dbReference type="SUPFAM" id="SSF109604">
    <property type="entry name" value="HD-domain/PDEase-like"/>
    <property type="match status" value="1"/>
</dbReference>
<keyword evidence="6" id="KW-0479">Metal-binding</keyword>
<dbReference type="Gene3D" id="1.10.3210.10">
    <property type="entry name" value="Hypothetical protein af1432"/>
    <property type="match status" value="1"/>
</dbReference>
<dbReference type="InterPro" id="IPR039356">
    <property type="entry name" value="YfbR/HDDC2"/>
</dbReference>
<gene>
    <name evidence="9" type="ORF">RM445_16415</name>
</gene>
<accession>A0ABU2NBL2</accession>
<evidence type="ECO:0000256" key="4">
    <source>
        <dbReference type="ARBA" id="ARBA00011738"/>
    </source>
</evidence>
<feature type="domain" description="HD" evidence="8">
    <location>
        <begin position="50"/>
        <end position="151"/>
    </location>
</feature>
<dbReference type="EMBL" id="JAVREJ010000011">
    <property type="protein sequence ID" value="MDT0351115.1"/>
    <property type="molecule type" value="Genomic_DNA"/>
</dbReference>
<evidence type="ECO:0000313" key="9">
    <source>
        <dbReference type="EMBL" id="MDT0351115.1"/>
    </source>
</evidence>
<evidence type="ECO:0000313" key="10">
    <source>
        <dbReference type="Proteomes" id="UP001183202"/>
    </source>
</evidence>
<protein>
    <recommendedName>
        <fullName evidence="5">5'-deoxynucleotidase</fullName>
        <ecNumber evidence="5">3.1.3.89</ecNumber>
    </recommendedName>
</protein>
<evidence type="ECO:0000256" key="1">
    <source>
        <dbReference type="ARBA" id="ARBA00001638"/>
    </source>
</evidence>
<keyword evidence="7" id="KW-0378">Hydrolase</keyword>
<dbReference type="PANTHER" id="PTHR11845">
    <property type="entry name" value="5'-DEOXYNUCLEOTIDASE HDDC2"/>
    <property type="match status" value="1"/>
</dbReference>
<dbReference type="Pfam" id="PF13023">
    <property type="entry name" value="HD_3"/>
    <property type="match status" value="1"/>
</dbReference>
<dbReference type="InterPro" id="IPR006674">
    <property type="entry name" value="HD_domain"/>
</dbReference>
<evidence type="ECO:0000256" key="6">
    <source>
        <dbReference type="ARBA" id="ARBA00022723"/>
    </source>
</evidence>
<evidence type="ECO:0000259" key="8">
    <source>
        <dbReference type="PROSITE" id="PS51831"/>
    </source>
</evidence>
<comment type="catalytic activity">
    <reaction evidence="1">
        <text>a 2'-deoxyribonucleoside 5'-phosphate + H2O = a 2'-deoxyribonucleoside + phosphate</text>
        <dbReference type="Rhea" id="RHEA:36167"/>
        <dbReference type="ChEBI" id="CHEBI:15377"/>
        <dbReference type="ChEBI" id="CHEBI:18274"/>
        <dbReference type="ChEBI" id="CHEBI:43474"/>
        <dbReference type="ChEBI" id="CHEBI:65317"/>
        <dbReference type="EC" id="3.1.3.89"/>
    </reaction>
</comment>
<organism evidence="9 10">
    <name type="scientific">Pseudonocardia charpentierae</name>
    <dbReference type="NCBI Taxonomy" id="3075545"/>
    <lineage>
        <taxon>Bacteria</taxon>
        <taxon>Bacillati</taxon>
        <taxon>Actinomycetota</taxon>
        <taxon>Actinomycetes</taxon>
        <taxon>Pseudonocardiales</taxon>
        <taxon>Pseudonocardiaceae</taxon>
        <taxon>Pseudonocardia</taxon>
    </lineage>
</organism>
<dbReference type="Proteomes" id="UP001183202">
    <property type="component" value="Unassembled WGS sequence"/>
</dbReference>
<sequence length="212" mass="23367">MTEFDSTEVNRGETDGHEQALARFFHEIGHLKRTPRTGWLLAGIAHPESVSEHSHRVSVIGAILAMACGADAGKTALMCLLHDIPETRTGDIPSVGKKYVSKSSDITVLAQQLEGVADPLARQLLDLAEEYVKRETLESKLAHDADKIECLAQAMEYTDQGHVLAKDWIESSRLDVETEVGARTANAMASGNPGSWWQSFVRSYRSRIRPID</sequence>
<name>A0ABU2NBL2_9PSEU</name>
<evidence type="ECO:0000256" key="5">
    <source>
        <dbReference type="ARBA" id="ARBA00012964"/>
    </source>
</evidence>